<dbReference type="InterPro" id="IPR009061">
    <property type="entry name" value="DNA-bd_dom_put_sf"/>
</dbReference>
<dbReference type="Gene3D" id="1.10.1660.10">
    <property type="match status" value="1"/>
</dbReference>
<evidence type="ECO:0000256" key="5">
    <source>
        <dbReference type="SAM" id="Coils"/>
    </source>
</evidence>
<feature type="domain" description="HTH merR-type" evidence="6">
    <location>
        <begin position="4"/>
        <end position="74"/>
    </location>
</feature>
<sequence>MEAKFTVGEFAKLYGMQKQTLIFYDKIDLFKPKIVDENNGYRYYTSDQLELLDSILILKEIGVPLKEIQSFLENRDNKKALILLKEQREKLKEQELNIKRIIKRLDKKINTIEDLDIEINTIVFKEVEKDYLSVEKVKPPYELLETDMALKNLLKNATDKKYMHNYQIGVMIPKKNLLKEQFTTADYVFTPVDKKSKEKNILVKEKGIYAIGYHKGEYSKVGQTYRKIIEKINNSNYEIDGYSYEYCILDSLTSSSAKDYITKIEIKVIEKDKMEL</sequence>
<reference evidence="7 8" key="1">
    <citation type="submission" date="2014-12" db="EMBL/GenBank/DDBJ databases">
        <title>Draft genome sequence of Terrisporobacter sp. 08-306576, isolated from the blood culture of a bacteremia patient.</title>
        <authorList>
            <person name="Lund L.C."/>
            <person name="Sydenham T.V."/>
            <person name="Hogh S.V."/>
            <person name="Skov M.N."/>
            <person name="Kemp M."/>
            <person name="Justesen U.S."/>
        </authorList>
    </citation>
    <scope>NUCLEOTIDE SEQUENCE [LARGE SCALE GENOMIC DNA]</scope>
    <source>
        <strain evidence="7 8">08-306576</strain>
    </source>
</reference>
<evidence type="ECO:0000256" key="1">
    <source>
        <dbReference type="ARBA" id="ARBA00022491"/>
    </source>
</evidence>
<dbReference type="Gene3D" id="3.20.80.10">
    <property type="entry name" value="Regulatory factor, effector binding domain"/>
    <property type="match status" value="1"/>
</dbReference>
<dbReference type="PANTHER" id="PTHR30204:SF69">
    <property type="entry name" value="MERR-FAMILY TRANSCRIPTIONAL REGULATOR"/>
    <property type="match status" value="1"/>
</dbReference>
<dbReference type="RefSeq" id="WP_039678345.1">
    <property type="nucleotide sequence ID" value="NZ_JAWGXO010000010.1"/>
</dbReference>
<dbReference type="SUPFAM" id="SSF55136">
    <property type="entry name" value="Probable bacterial effector-binding domain"/>
    <property type="match status" value="1"/>
</dbReference>
<keyword evidence="2" id="KW-0805">Transcription regulation</keyword>
<evidence type="ECO:0000256" key="2">
    <source>
        <dbReference type="ARBA" id="ARBA00023015"/>
    </source>
</evidence>
<dbReference type="SMART" id="SM00422">
    <property type="entry name" value="HTH_MERR"/>
    <property type="match status" value="1"/>
</dbReference>
<keyword evidence="4" id="KW-0804">Transcription</keyword>
<evidence type="ECO:0000313" key="7">
    <source>
        <dbReference type="EMBL" id="KHS58511.1"/>
    </source>
</evidence>
<dbReference type="Proteomes" id="UP000031189">
    <property type="component" value="Unassembled WGS sequence"/>
</dbReference>
<dbReference type="EMBL" id="JWHR01000031">
    <property type="protein sequence ID" value="KHS58511.1"/>
    <property type="molecule type" value="Genomic_DNA"/>
</dbReference>
<dbReference type="Pfam" id="PF13411">
    <property type="entry name" value="MerR_1"/>
    <property type="match status" value="1"/>
</dbReference>
<feature type="coiled-coil region" evidence="5">
    <location>
        <begin position="74"/>
        <end position="118"/>
    </location>
</feature>
<evidence type="ECO:0000259" key="6">
    <source>
        <dbReference type="PROSITE" id="PS50937"/>
    </source>
</evidence>
<protein>
    <recommendedName>
        <fullName evidence="6">HTH merR-type domain-containing protein</fullName>
    </recommendedName>
</protein>
<dbReference type="GO" id="GO:0003700">
    <property type="term" value="F:DNA-binding transcription factor activity"/>
    <property type="evidence" value="ECO:0007669"/>
    <property type="project" value="InterPro"/>
</dbReference>
<organism evidence="7 8">
    <name type="scientific">Terrisporobacter othiniensis</name>
    <dbReference type="NCBI Taxonomy" id="1577792"/>
    <lineage>
        <taxon>Bacteria</taxon>
        <taxon>Bacillati</taxon>
        <taxon>Bacillota</taxon>
        <taxon>Clostridia</taxon>
        <taxon>Peptostreptococcales</taxon>
        <taxon>Peptostreptococcaceae</taxon>
        <taxon>Terrisporobacter</taxon>
    </lineage>
</organism>
<dbReference type="InterPro" id="IPR000551">
    <property type="entry name" value="MerR-type_HTH_dom"/>
</dbReference>
<keyword evidence="8" id="KW-1185">Reference proteome</keyword>
<evidence type="ECO:0000256" key="3">
    <source>
        <dbReference type="ARBA" id="ARBA00023125"/>
    </source>
</evidence>
<dbReference type="PROSITE" id="PS50937">
    <property type="entry name" value="HTH_MERR_2"/>
    <property type="match status" value="1"/>
</dbReference>
<dbReference type="InterPro" id="IPR029442">
    <property type="entry name" value="GyrI-like"/>
</dbReference>
<evidence type="ECO:0000313" key="8">
    <source>
        <dbReference type="Proteomes" id="UP000031189"/>
    </source>
</evidence>
<dbReference type="GO" id="GO:0003677">
    <property type="term" value="F:DNA binding"/>
    <property type="evidence" value="ECO:0007669"/>
    <property type="project" value="UniProtKB-KW"/>
</dbReference>
<proteinExistence type="predicted"/>
<dbReference type="AlphaFoldDB" id="A0A0B3VNY6"/>
<dbReference type="OrthoDB" id="9773308at2"/>
<gene>
    <name evidence="7" type="ORF">QX51_02575</name>
</gene>
<dbReference type="InterPro" id="IPR011256">
    <property type="entry name" value="Reg_factor_effector_dom_sf"/>
</dbReference>
<keyword evidence="1" id="KW-0678">Repressor</keyword>
<keyword evidence="3" id="KW-0238">DNA-binding</keyword>
<keyword evidence="5" id="KW-0175">Coiled coil</keyword>
<dbReference type="SUPFAM" id="SSF46955">
    <property type="entry name" value="Putative DNA-binding domain"/>
    <property type="match status" value="1"/>
</dbReference>
<dbReference type="STRING" id="1577792.QX51_02575"/>
<dbReference type="PANTHER" id="PTHR30204">
    <property type="entry name" value="REDOX-CYCLING DRUG-SENSING TRANSCRIPTIONAL ACTIVATOR SOXR"/>
    <property type="match status" value="1"/>
</dbReference>
<evidence type="ECO:0000256" key="4">
    <source>
        <dbReference type="ARBA" id="ARBA00023163"/>
    </source>
</evidence>
<name>A0A0B3VNY6_9FIRM</name>
<dbReference type="Pfam" id="PF06445">
    <property type="entry name" value="GyrI-like"/>
    <property type="match status" value="1"/>
</dbReference>
<comment type="caution">
    <text evidence="7">The sequence shown here is derived from an EMBL/GenBank/DDBJ whole genome shotgun (WGS) entry which is preliminary data.</text>
</comment>
<dbReference type="InterPro" id="IPR047057">
    <property type="entry name" value="MerR_fam"/>
</dbReference>
<accession>A0A0B3VNY6</accession>